<dbReference type="CDD" id="cd03224">
    <property type="entry name" value="ABC_TM1139_LivF_branched"/>
    <property type="match status" value="1"/>
</dbReference>
<sequence>MSALLAIAGLDAYYGRAHILQGVGFDMGRGEVLALMGRNGAGKSTTMKAVMGLVPPAGGTIRFDGQRIEGREPFAIARLGIGYVPEERRIFSELTVMENLAVGRRPPREGAPHWTPDRLFALFPNLGRMRDRPGGAMSGGEQQMLTIARTLMGNPRLLLLDEPSEGLAPVIVEAMAATILRLKEEGMSILLSEQNLHFAGNVADRAAIIEKGVIRFTGTMDALKANEAVRTQYLSV</sequence>
<feature type="domain" description="ABC transporter" evidence="6">
    <location>
        <begin position="5"/>
        <end position="236"/>
    </location>
</feature>
<keyword evidence="2" id="KW-0813">Transport</keyword>
<evidence type="ECO:0000313" key="7">
    <source>
        <dbReference type="EMBL" id="MFC5293667.1"/>
    </source>
</evidence>
<dbReference type="InterPro" id="IPR003439">
    <property type="entry name" value="ABC_transporter-like_ATP-bd"/>
</dbReference>
<dbReference type="GO" id="GO:0005524">
    <property type="term" value="F:ATP binding"/>
    <property type="evidence" value="ECO:0007669"/>
    <property type="project" value="UniProtKB-KW"/>
</dbReference>
<dbReference type="Pfam" id="PF00005">
    <property type="entry name" value="ABC_tran"/>
    <property type="match status" value="1"/>
</dbReference>
<evidence type="ECO:0000259" key="6">
    <source>
        <dbReference type="PROSITE" id="PS50893"/>
    </source>
</evidence>
<evidence type="ECO:0000256" key="5">
    <source>
        <dbReference type="ARBA" id="ARBA00022970"/>
    </source>
</evidence>
<keyword evidence="3" id="KW-0547">Nucleotide-binding</keyword>
<evidence type="ECO:0000256" key="2">
    <source>
        <dbReference type="ARBA" id="ARBA00022448"/>
    </source>
</evidence>
<accession>A0ABW0F2M2</accession>
<dbReference type="RefSeq" id="WP_260348214.1">
    <property type="nucleotide sequence ID" value="NZ_JAOAOS010000004.1"/>
</dbReference>
<comment type="caution">
    <text evidence="7">The sequence shown here is derived from an EMBL/GenBank/DDBJ whole genome shotgun (WGS) entry which is preliminary data.</text>
</comment>
<dbReference type="InterPro" id="IPR003593">
    <property type="entry name" value="AAA+_ATPase"/>
</dbReference>
<proteinExistence type="inferred from homology"/>
<reference evidence="8" key="1">
    <citation type="journal article" date="2019" name="Int. J. Syst. Evol. Microbiol.">
        <title>The Global Catalogue of Microorganisms (GCM) 10K type strain sequencing project: providing services to taxonomists for standard genome sequencing and annotation.</title>
        <authorList>
            <consortium name="The Broad Institute Genomics Platform"/>
            <consortium name="The Broad Institute Genome Sequencing Center for Infectious Disease"/>
            <person name="Wu L."/>
            <person name="Ma J."/>
        </authorList>
    </citation>
    <scope>NUCLEOTIDE SEQUENCE [LARGE SCALE GENOMIC DNA]</scope>
    <source>
        <strain evidence="8">CGMCC 1.15643</strain>
    </source>
</reference>
<dbReference type="InterPro" id="IPR017871">
    <property type="entry name" value="ABC_transporter-like_CS"/>
</dbReference>
<keyword evidence="5" id="KW-0029">Amino-acid transport</keyword>
<dbReference type="InterPro" id="IPR027417">
    <property type="entry name" value="P-loop_NTPase"/>
</dbReference>
<keyword evidence="4 7" id="KW-0067">ATP-binding</keyword>
<dbReference type="Gene3D" id="3.40.50.300">
    <property type="entry name" value="P-loop containing nucleotide triphosphate hydrolases"/>
    <property type="match status" value="1"/>
</dbReference>
<evidence type="ECO:0000256" key="4">
    <source>
        <dbReference type="ARBA" id="ARBA00022840"/>
    </source>
</evidence>
<organism evidence="7 8">
    <name type="scientific">Bosea minatitlanensis</name>
    <dbReference type="NCBI Taxonomy" id="128782"/>
    <lineage>
        <taxon>Bacteria</taxon>
        <taxon>Pseudomonadati</taxon>
        <taxon>Pseudomonadota</taxon>
        <taxon>Alphaproteobacteria</taxon>
        <taxon>Hyphomicrobiales</taxon>
        <taxon>Boseaceae</taxon>
        <taxon>Bosea</taxon>
    </lineage>
</organism>
<keyword evidence="8" id="KW-1185">Reference proteome</keyword>
<dbReference type="SMART" id="SM00382">
    <property type="entry name" value="AAA"/>
    <property type="match status" value="1"/>
</dbReference>
<gene>
    <name evidence="7" type="ORF">ACFPK2_11775</name>
</gene>
<dbReference type="PROSITE" id="PS50893">
    <property type="entry name" value="ABC_TRANSPORTER_2"/>
    <property type="match status" value="1"/>
</dbReference>
<dbReference type="SUPFAM" id="SSF52540">
    <property type="entry name" value="P-loop containing nucleoside triphosphate hydrolases"/>
    <property type="match status" value="1"/>
</dbReference>
<evidence type="ECO:0000256" key="3">
    <source>
        <dbReference type="ARBA" id="ARBA00022741"/>
    </source>
</evidence>
<protein>
    <submittedName>
        <fullName evidence="7">ABC transporter ATP-binding protein</fullName>
    </submittedName>
</protein>
<dbReference type="PANTHER" id="PTHR43820:SF2">
    <property type="entry name" value="ABC TRANSPORTER ATP-BINDING PROTEIN"/>
    <property type="match status" value="1"/>
</dbReference>
<dbReference type="InterPro" id="IPR052156">
    <property type="entry name" value="BCAA_Transport_ATP-bd_LivF"/>
</dbReference>
<comment type="similarity">
    <text evidence="1">Belongs to the ABC transporter superfamily.</text>
</comment>
<dbReference type="EMBL" id="JBHSLI010000004">
    <property type="protein sequence ID" value="MFC5293667.1"/>
    <property type="molecule type" value="Genomic_DNA"/>
</dbReference>
<evidence type="ECO:0000313" key="8">
    <source>
        <dbReference type="Proteomes" id="UP001595976"/>
    </source>
</evidence>
<dbReference type="PANTHER" id="PTHR43820">
    <property type="entry name" value="HIGH-AFFINITY BRANCHED-CHAIN AMINO ACID TRANSPORT ATP-BINDING PROTEIN LIVF"/>
    <property type="match status" value="1"/>
</dbReference>
<evidence type="ECO:0000256" key="1">
    <source>
        <dbReference type="ARBA" id="ARBA00005417"/>
    </source>
</evidence>
<dbReference type="PROSITE" id="PS00211">
    <property type="entry name" value="ABC_TRANSPORTER_1"/>
    <property type="match status" value="1"/>
</dbReference>
<dbReference type="Proteomes" id="UP001595976">
    <property type="component" value="Unassembled WGS sequence"/>
</dbReference>
<name>A0ABW0F2M2_9HYPH</name>